<keyword evidence="3" id="KW-1185">Reference proteome</keyword>
<gene>
    <name evidence="2" type="ORF">TAV2_LOCUS25728</name>
</gene>
<evidence type="ECO:0000256" key="1">
    <source>
        <dbReference type="SAM" id="MobiDB-lite"/>
    </source>
</evidence>
<evidence type="ECO:0000313" key="3">
    <source>
        <dbReference type="Proteomes" id="UP000836841"/>
    </source>
</evidence>
<sequence length="357" mass="39449">MGYEQVRRRKPKAVCAEDPKKKEETVMETDDVGMFMKTLLDELTASRESLMDWMKAELHGPPDQNVVSRPPLKKRAVAAVASQRSVKKKGEEEIERQSKPDEICQEMNKPNGKSSEIAKNGGDQVQQLHYNAGPLNMFLKSVQDGQGGLGRDYFQQQEQIEKNATVTKQKSVVLAIKAPKLLSQKQKKTREANTIKNRASMVERTGSETQKDDYFAPQLSLSPSLQSFPVGSSSNSLFLPSGQGITTFPSDNNFQRRRSPATQIPDLSEFQTGATGGQGFGNSLFHNNGYFSGFPAAFQPNLMASSYNFPAQVNPAASSQQRDDNNMFGGRRMAGGATRYSGGRFPESQLGDGYRTR</sequence>
<organism evidence="2 3">
    <name type="scientific">Thlaspi arvense</name>
    <name type="common">Field penny-cress</name>
    <dbReference type="NCBI Taxonomy" id="13288"/>
    <lineage>
        <taxon>Eukaryota</taxon>
        <taxon>Viridiplantae</taxon>
        <taxon>Streptophyta</taxon>
        <taxon>Embryophyta</taxon>
        <taxon>Tracheophyta</taxon>
        <taxon>Spermatophyta</taxon>
        <taxon>Magnoliopsida</taxon>
        <taxon>eudicotyledons</taxon>
        <taxon>Gunneridae</taxon>
        <taxon>Pentapetalae</taxon>
        <taxon>rosids</taxon>
        <taxon>malvids</taxon>
        <taxon>Brassicales</taxon>
        <taxon>Brassicaceae</taxon>
        <taxon>Thlaspideae</taxon>
        <taxon>Thlaspi</taxon>
    </lineage>
</organism>
<feature type="region of interest" description="Disordered" evidence="1">
    <location>
        <begin position="78"/>
        <end position="119"/>
    </location>
</feature>
<protein>
    <submittedName>
        <fullName evidence="2">Uncharacterized protein</fullName>
    </submittedName>
</protein>
<evidence type="ECO:0000313" key="2">
    <source>
        <dbReference type="EMBL" id="CAH2080172.1"/>
    </source>
</evidence>
<reference evidence="2 3" key="1">
    <citation type="submission" date="2022-03" db="EMBL/GenBank/DDBJ databases">
        <authorList>
            <person name="Nunn A."/>
            <person name="Chopra R."/>
            <person name="Nunn A."/>
            <person name="Contreras Garrido A."/>
        </authorList>
    </citation>
    <scope>NUCLEOTIDE SEQUENCE [LARGE SCALE GENOMIC DNA]</scope>
</reference>
<dbReference type="Proteomes" id="UP000836841">
    <property type="component" value="Chromosome 7"/>
</dbReference>
<feature type="region of interest" description="Disordered" evidence="1">
    <location>
        <begin position="1"/>
        <end position="22"/>
    </location>
</feature>
<accession>A0AAU9TA28</accession>
<feature type="region of interest" description="Disordered" evidence="1">
    <location>
        <begin position="316"/>
        <end position="357"/>
    </location>
</feature>
<feature type="region of interest" description="Disordered" evidence="1">
    <location>
        <begin position="185"/>
        <end position="211"/>
    </location>
</feature>
<dbReference type="EMBL" id="OU466863">
    <property type="protein sequence ID" value="CAH2080172.1"/>
    <property type="molecule type" value="Genomic_DNA"/>
</dbReference>
<feature type="compositionally biased region" description="Basic and acidic residues" evidence="1">
    <location>
        <begin position="88"/>
        <end position="102"/>
    </location>
</feature>
<proteinExistence type="predicted"/>
<dbReference type="AlphaFoldDB" id="A0AAU9TA28"/>
<name>A0AAU9TA28_THLAR</name>